<comment type="catalytic activity">
    <reaction evidence="12 14">
        <text>riboflavin + ATP = FMN + ADP + H(+)</text>
        <dbReference type="Rhea" id="RHEA:14357"/>
        <dbReference type="ChEBI" id="CHEBI:15378"/>
        <dbReference type="ChEBI" id="CHEBI:30616"/>
        <dbReference type="ChEBI" id="CHEBI:57986"/>
        <dbReference type="ChEBI" id="CHEBI:58210"/>
        <dbReference type="ChEBI" id="CHEBI:456216"/>
        <dbReference type="EC" id="2.7.1.26"/>
    </reaction>
</comment>
<keyword evidence="11" id="KW-0511">Multifunctional enzyme</keyword>
<organism evidence="16 17">
    <name type="scientific">Aphanocapsa feldmannii 277cV</name>
    <dbReference type="NCBI Taxonomy" id="2507553"/>
    <lineage>
        <taxon>Bacteria</taxon>
        <taxon>Bacillati</taxon>
        <taxon>Cyanobacteriota</taxon>
        <taxon>Cyanophyceae</taxon>
        <taxon>Oscillatoriophycideae</taxon>
        <taxon>Chroococcales</taxon>
        <taxon>Microcystaceae</taxon>
        <taxon>Aphanocapsa</taxon>
    </lineage>
</organism>
<sequence>MAAPARLAACPELLSPDCLSVRNGLCRAGRPLRHTAVPHASGQGLIQLRLPAEVSKPTAVALGSFDGLHRGHRRVIDAITSDPAGAVPSVVSFWPHPREVLFGERRLRINLPEEKLALLEPLGIEQLVLVPFNRDLARLTPAAFVDRMLVEQLQARVVAVGANFRFGVDRCGDVSTLQALAAARGIRVDVAQLLNDDGSRISSSRIRQALAAGNLEEAARLMPRPYHFSGRVGRGRGLGKGLGWPTANLAIDGRKCLPRLGVYAAWARLDGRRLPAVMNLGPQPTVDPAAPSAVEVHLLDQTLELLGRLLEVEPVRYLRGQVRFDGLDSLRTQIACDADRARTLLSAV</sequence>
<dbReference type="Proteomes" id="UP000317990">
    <property type="component" value="Unassembled WGS sequence"/>
</dbReference>
<dbReference type="InterPro" id="IPR002606">
    <property type="entry name" value="Riboflavin_kinase_bac"/>
</dbReference>
<evidence type="ECO:0000313" key="16">
    <source>
        <dbReference type="EMBL" id="TGG96795.1"/>
    </source>
</evidence>
<name>A0A524RR39_9CHRO</name>
<gene>
    <name evidence="16" type="ORF">ERJ67_00055</name>
</gene>
<evidence type="ECO:0000256" key="4">
    <source>
        <dbReference type="ARBA" id="ARBA00022643"/>
    </source>
</evidence>
<dbReference type="NCBIfam" id="TIGR00083">
    <property type="entry name" value="ribF"/>
    <property type="match status" value="1"/>
</dbReference>
<evidence type="ECO:0000256" key="6">
    <source>
        <dbReference type="ARBA" id="ARBA00022695"/>
    </source>
</evidence>
<dbReference type="InterPro" id="IPR023465">
    <property type="entry name" value="Riboflavin_kinase_dom_sf"/>
</dbReference>
<dbReference type="GO" id="GO:0009231">
    <property type="term" value="P:riboflavin biosynthetic process"/>
    <property type="evidence" value="ECO:0007669"/>
    <property type="project" value="InterPro"/>
</dbReference>
<feature type="domain" description="Riboflavin kinase" evidence="15">
    <location>
        <begin position="221"/>
        <end position="346"/>
    </location>
</feature>
<dbReference type="SUPFAM" id="SSF52374">
    <property type="entry name" value="Nucleotidylyl transferase"/>
    <property type="match status" value="1"/>
</dbReference>
<keyword evidence="9 14" id="KW-0274">FAD</keyword>
<proteinExistence type="inferred from homology"/>
<dbReference type="GO" id="GO:0008531">
    <property type="term" value="F:riboflavin kinase activity"/>
    <property type="evidence" value="ECO:0007669"/>
    <property type="project" value="UniProtKB-UniRule"/>
</dbReference>
<comment type="caution">
    <text evidence="16">The sequence shown here is derived from an EMBL/GenBank/DDBJ whole genome shotgun (WGS) entry which is preliminary data.</text>
</comment>
<evidence type="ECO:0000256" key="9">
    <source>
        <dbReference type="ARBA" id="ARBA00022827"/>
    </source>
</evidence>
<accession>A0A524RR39</accession>
<evidence type="ECO:0000256" key="12">
    <source>
        <dbReference type="ARBA" id="ARBA00047880"/>
    </source>
</evidence>
<keyword evidence="10 14" id="KW-0067">ATP-binding</keyword>
<evidence type="ECO:0000256" key="11">
    <source>
        <dbReference type="ARBA" id="ARBA00023268"/>
    </source>
</evidence>
<comment type="catalytic activity">
    <reaction evidence="13 14">
        <text>FMN + ATP + H(+) = FAD + diphosphate</text>
        <dbReference type="Rhea" id="RHEA:17237"/>
        <dbReference type="ChEBI" id="CHEBI:15378"/>
        <dbReference type="ChEBI" id="CHEBI:30616"/>
        <dbReference type="ChEBI" id="CHEBI:33019"/>
        <dbReference type="ChEBI" id="CHEBI:57692"/>
        <dbReference type="ChEBI" id="CHEBI:58210"/>
        <dbReference type="EC" id="2.7.7.2"/>
    </reaction>
</comment>
<dbReference type="FunFam" id="3.40.50.620:FF:000021">
    <property type="entry name" value="Riboflavin biosynthesis protein"/>
    <property type="match status" value="1"/>
</dbReference>
<dbReference type="InterPro" id="IPR023468">
    <property type="entry name" value="Riboflavin_kinase"/>
</dbReference>
<dbReference type="InterPro" id="IPR015865">
    <property type="entry name" value="Riboflavin_kinase_bac/euk"/>
</dbReference>
<dbReference type="CDD" id="cd02064">
    <property type="entry name" value="FAD_synthetase_N"/>
    <property type="match status" value="1"/>
</dbReference>
<dbReference type="GO" id="GO:0003919">
    <property type="term" value="F:FMN adenylyltransferase activity"/>
    <property type="evidence" value="ECO:0007669"/>
    <property type="project" value="UniProtKB-UniRule"/>
</dbReference>
<dbReference type="PIRSF" id="PIRSF004491">
    <property type="entry name" value="FAD_Synth"/>
    <property type="match status" value="1"/>
</dbReference>
<evidence type="ECO:0000313" key="17">
    <source>
        <dbReference type="Proteomes" id="UP000317990"/>
    </source>
</evidence>
<keyword evidence="7 14" id="KW-0547">Nucleotide-binding</keyword>
<comment type="pathway">
    <text evidence="2 14">Cofactor biosynthesis; FMN biosynthesis; FMN from riboflavin (ATP route): step 1/1.</text>
</comment>
<dbReference type="Gene3D" id="2.40.30.30">
    <property type="entry name" value="Riboflavin kinase-like"/>
    <property type="match status" value="1"/>
</dbReference>
<dbReference type="SMART" id="SM00904">
    <property type="entry name" value="Flavokinase"/>
    <property type="match status" value="1"/>
</dbReference>
<dbReference type="GO" id="GO:0005524">
    <property type="term" value="F:ATP binding"/>
    <property type="evidence" value="ECO:0007669"/>
    <property type="project" value="UniProtKB-UniRule"/>
</dbReference>
<dbReference type="InterPro" id="IPR014729">
    <property type="entry name" value="Rossmann-like_a/b/a_fold"/>
</dbReference>
<dbReference type="Pfam" id="PF01687">
    <property type="entry name" value="Flavokinase"/>
    <property type="match status" value="1"/>
</dbReference>
<dbReference type="EC" id="2.7.1.26" evidence="14"/>
<evidence type="ECO:0000256" key="1">
    <source>
        <dbReference type="ARBA" id="ARBA00004726"/>
    </source>
</evidence>
<dbReference type="NCBIfam" id="NF004160">
    <property type="entry name" value="PRK05627.1-3"/>
    <property type="match status" value="1"/>
</dbReference>
<keyword evidence="5 14" id="KW-0808">Transferase</keyword>
<dbReference type="AlphaFoldDB" id="A0A524RR39"/>
<evidence type="ECO:0000256" key="5">
    <source>
        <dbReference type="ARBA" id="ARBA00022679"/>
    </source>
</evidence>
<dbReference type="PANTHER" id="PTHR22749">
    <property type="entry name" value="RIBOFLAVIN KINASE/FMN ADENYLYLTRANSFERASE"/>
    <property type="match status" value="1"/>
</dbReference>
<dbReference type="InterPro" id="IPR015864">
    <property type="entry name" value="FAD_synthase"/>
</dbReference>
<evidence type="ECO:0000256" key="2">
    <source>
        <dbReference type="ARBA" id="ARBA00005201"/>
    </source>
</evidence>
<comment type="similarity">
    <text evidence="14">Belongs to the ribF family.</text>
</comment>
<evidence type="ECO:0000256" key="8">
    <source>
        <dbReference type="ARBA" id="ARBA00022777"/>
    </source>
</evidence>
<comment type="pathway">
    <text evidence="1 14">Cofactor biosynthesis; FAD biosynthesis; FAD from FMN: step 1/1.</text>
</comment>
<evidence type="ECO:0000256" key="14">
    <source>
        <dbReference type="PIRNR" id="PIRNR004491"/>
    </source>
</evidence>
<evidence type="ECO:0000256" key="3">
    <source>
        <dbReference type="ARBA" id="ARBA00022630"/>
    </source>
</evidence>
<dbReference type="SUPFAM" id="SSF82114">
    <property type="entry name" value="Riboflavin kinase-like"/>
    <property type="match status" value="1"/>
</dbReference>
<keyword evidence="3 14" id="KW-0285">Flavoprotein</keyword>
<dbReference type="UniPathway" id="UPA00277">
    <property type="reaction ID" value="UER00407"/>
</dbReference>
<evidence type="ECO:0000256" key="10">
    <source>
        <dbReference type="ARBA" id="ARBA00022840"/>
    </source>
</evidence>
<evidence type="ECO:0000259" key="15">
    <source>
        <dbReference type="SMART" id="SM00904"/>
    </source>
</evidence>
<dbReference type="EC" id="2.7.7.2" evidence="14"/>
<dbReference type="UniPathway" id="UPA00276">
    <property type="reaction ID" value="UER00406"/>
</dbReference>
<reference evidence="16 17" key="1">
    <citation type="journal article" date="2019" name="mSystems">
        <title>Life at home and on the roam: Genomic adaptions reflect the dual lifestyle of an intracellular, facultative symbiont.</title>
        <authorList>
            <person name="Burgsdorf I."/>
        </authorList>
    </citation>
    <scope>NUCLEOTIDE SEQUENCE [LARGE SCALE GENOMIC DNA]</scope>
    <source>
        <strain evidence="16">277cV</strain>
    </source>
</reference>
<dbReference type="EMBL" id="SRMO01000001">
    <property type="protein sequence ID" value="TGG96795.1"/>
    <property type="molecule type" value="Genomic_DNA"/>
</dbReference>
<dbReference type="GO" id="GO:0006747">
    <property type="term" value="P:FAD biosynthetic process"/>
    <property type="evidence" value="ECO:0007669"/>
    <property type="project" value="UniProtKB-UniRule"/>
</dbReference>
<dbReference type="Pfam" id="PF06574">
    <property type="entry name" value="FAD_syn"/>
    <property type="match status" value="1"/>
</dbReference>
<keyword evidence="6 14" id="KW-0548">Nucleotidyltransferase</keyword>
<dbReference type="Gene3D" id="3.40.50.620">
    <property type="entry name" value="HUPs"/>
    <property type="match status" value="1"/>
</dbReference>
<keyword evidence="4 14" id="KW-0288">FMN</keyword>
<evidence type="ECO:0000256" key="7">
    <source>
        <dbReference type="ARBA" id="ARBA00022741"/>
    </source>
</evidence>
<dbReference type="GO" id="GO:0009398">
    <property type="term" value="P:FMN biosynthetic process"/>
    <property type="evidence" value="ECO:0007669"/>
    <property type="project" value="UniProtKB-UniRule"/>
</dbReference>
<protein>
    <recommendedName>
        <fullName evidence="14">Riboflavin biosynthesis protein</fullName>
    </recommendedName>
    <domain>
        <recommendedName>
            <fullName evidence="14">Riboflavin kinase</fullName>
            <ecNumber evidence="14">2.7.1.26</ecNumber>
        </recommendedName>
        <alternativeName>
            <fullName evidence="14">Flavokinase</fullName>
        </alternativeName>
    </domain>
    <domain>
        <recommendedName>
            <fullName evidence="14">FMN adenylyltransferase</fullName>
            <ecNumber evidence="14">2.7.7.2</ecNumber>
        </recommendedName>
        <alternativeName>
            <fullName evidence="14">FAD pyrophosphorylase</fullName>
        </alternativeName>
        <alternativeName>
            <fullName evidence="14">FAD synthase</fullName>
        </alternativeName>
    </domain>
</protein>
<evidence type="ECO:0000256" key="13">
    <source>
        <dbReference type="ARBA" id="ARBA00049494"/>
    </source>
</evidence>
<keyword evidence="8 14" id="KW-0418">Kinase</keyword>
<dbReference type="PANTHER" id="PTHR22749:SF6">
    <property type="entry name" value="RIBOFLAVIN KINASE"/>
    <property type="match status" value="1"/>
</dbReference>